<gene>
    <name evidence="2" type="ORF">PYTT_0331</name>
</gene>
<feature type="chain" id="PRO_5009604444" evidence="1">
    <location>
        <begin position="19"/>
        <end position="301"/>
    </location>
</feature>
<dbReference type="SMART" id="SM00671">
    <property type="entry name" value="SEL1"/>
    <property type="match status" value="2"/>
</dbReference>
<keyword evidence="3" id="KW-1185">Reference proteome</keyword>
<dbReference type="SUPFAM" id="SSF81901">
    <property type="entry name" value="HCP-like"/>
    <property type="match status" value="1"/>
</dbReference>
<reference evidence="3" key="1">
    <citation type="submission" date="2016-09" db="EMBL/GenBank/DDBJ databases">
        <authorList>
            <person name="Koehorst J."/>
        </authorList>
    </citation>
    <scope>NUCLEOTIDE SEQUENCE [LARGE SCALE GENOMIC DNA]</scope>
</reference>
<dbReference type="Gene3D" id="1.25.40.10">
    <property type="entry name" value="Tetratricopeptide repeat domain"/>
    <property type="match status" value="1"/>
</dbReference>
<dbReference type="STRING" id="1679444.PYTT_0331"/>
<dbReference type="OrthoDB" id="112232at2"/>
<dbReference type="InterPro" id="IPR011990">
    <property type="entry name" value="TPR-like_helical_dom_sf"/>
</dbReference>
<accession>A0A1H6KDR4</accession>
<proteinExistence type="predicted"/>
<dbReference type="PANTHER" id="PTHR11102">
    <property type="entry name" value="SEL-1-LIKE PROTEIN"/>
    <property type="match status" value="1"/>
</dbReference>
<dbReference type="InterPro" id="IPR006597">
    <property type="entry name" value="Sel1-like"/>
</dbReference>
<dbReference type="Pfam" id="PF08238">
    <property type="entry name" value="Sel1"/>
    <property type="match status" value="3"/>
</dbReference>
<dbReference type="AlphaFoldDB" id="A0A1H6KDR4"/>
<sequence>MNALTLLLLPTLANTTLAAPAIKPEILDEPALAAKADAGDMQACARYGKLLCEQALNLNNPEQGMEARFLKGIGYLERAANAGNNESMLILAAVYAGIDKRQSAHWAQKAADAGEPQGHRMLAKLASDEKLAAKHRAQAVALAERRADARHQEDWLYLHEAYSNGQPGIPRDPAKADHYLRLAADAGNKQARTILGSNKEFHPTEEETARHTAYLRTHPDITGGTGLTEETSLDFRAAATPIDQAISSYLKTVYPGAEQSAPSIKKTGRKHTKTIATYLLPDGRVLQLHTWHTTHPAGKQG</sequence>
<dbReference type="PANTHER" id="PTHR11102:SF160">
    <property type="entry name" value="ERAD-ASSOCIATED E3 UBIQUITIN-PROTEIN LIGASE COMPONENT HRD3"/>
    <property type="match status" value="1"/>
</dbReference>
<organism evidence="2 3">
    <name type="scientific">Akkermansia glycaniphila</name>
    <dbReference type="NCBI Taxonomy" id="1679444"/>
    <lineage>
        <taxon>Bacteria</taxon>
        <taxon>Pseudomonadati</taxon>
        <taxon>Verrucomicrobiota</taxon>
        <taxon>Verrucomicrobiia</taxon>
        <taxon>Verrucomicrobiales</taxon>
        <taxon>Akkermansiaceae</taxon>
        <taxon>Akkermansia</taxon>
    </lineage>
</organism>
<evidence type="ECO:0000313" key="3">
    <source>
        <dbReference type="Proteomes" id="UP000176204"/>
    </source>
</evidence>
<name>A0A1H6KDR4_9BACT</name>
<dbReference type="InterPro" id="IPR050767">
    <property type="entry name" value="Sel1_AlgK"/>
</dbReference>
<dbReference type="Proteomes" id="UP000176204">
    <property type="component" value="Chromosome I"/>
</dbReference>
<dbReference type="EMBL" id="LT629973">
    <property type="protein sequence ID" value="SEH73557.1"/>
    <property type="molecule type" value="Genomic_DNA"/>
</dbReference>
<protein>
    <submittedName>
        <fullName evidence="2">Sel1 repeat</fullName>
    </submittedName>
</protein>
<feature type="signal peptide" evidence="1">
    <location>
        <begin position="1"/>
        <end position="18"/>
    </location>
</feature>
<evidence type="ECO:0000313" key="2">
    <source>
        <dbReference type="EMBL" id="SEH73557.1"/>
    </source>
</evidence>
<evidence type="ECO:0000256" key="1">
    <source>
        <dbReference type="SAM" id="SignalP"/>
    </source>
</evidence>
<keyword evidence="1" id="KW-0732">Signal</keyword>
<dbReference type="RefSeq" id="WP_071133199.1">
    <property type="nucleotide sequence ID" value="NZ_JACVVN010000002.1"/>
</dbReference>
<dbReference type="KEGG" id="agl:PYTT_0331"/>